<name>C5CHV1_KOSOT</name>
<sequence>MDLSLLSIYNPWWDLSKNASEIKNKILKNYVQASFKRNYSGFFDFESNGLYILRGPRQIGKSTLLKIAISKLIEKGERRSILYIPLDTVKDFKVLRDILLDFLKFSKSEKKRYIFLDEISMVEDWQKAIKELRDNTDFADDFFVLTGSSAWDIKRTSERLPGRKGNVKSDVLLLPMMFSEFFENIERKKSPKYDVNEIISLGKDDEYELRLISKDTEILFEQYLNSGGIPAVIEAALSGGGDLENHYDTLWDILLGDIERQGLSRSKLLDVLGFTSSRLSQRFSWKSAASEVEIDTKTFQKYINALAYNFMCAVLKFLDKDTLSPRERKQKKVYFYDVFLLYTLRQKLGITNDKASLIENIVGTHLLYRYGKNLENGLTDFLGVGYWYSKEGKEIDFLVNGIPIELKYQNKINADDLRTIKRVFGKGILLSKKTLDLSGEIKIIPVSLFLYMI</sequence>
<evidence type="ECO:0000313" key="2">
    <source>
        <dbReference type="EMBL" id="ACR78807.1"/>
    </source>
</evidence>
<gene>
    <name evidence="2" type="ordered locus">Kole_0079</name>
</gene>
<reference evidence="2 3" key="2">
    <citation type="journal article" date="2011" name="J. Bacteriol.">
        <title>Genome Sequence of Kosmotoga olearia Strain TBF 19.5.1, a Thermophilic Bacterium with a Wide Growth Temperature Range, Isolated from the Troll B Oil Platform in the North Sea.</title>
        <authorList>
            <person name="Swithers K.S."/>
            <person name="Dipippo J.L."/>
            <person name="Bruce D.C."/>
            <person name="Detter C."/>
            <person name="Tapia R."/>
            <person name="Han S."/>
            <person name="Goodwin L.A."/>
            <person name="Han J."/>
            <person name="Woyke T."/>
            <person name="Pitluck S."/>
            <person name="Pennacchio L."/>
            <person name="Nolan M."/>
            <person name="Mikhailova N."/>
            <person name="Land M.L."/>
            <person name="Nesbo C.L."/>
            <person name="Gogarten J.P."/>
            <person name="Noll K.M."/>
        </authorList>
    </citation>
    <scope>NUCLEOTIDE SEQUENCE [LARGE SCALE GENOMIC DNA]</scope>
    <source>
        <strain evidence="3">ATCC BAA-1733 / DSM 21960 / TBF 19.5.1</strain>
    </source>
</reference>
<keyword evidence="3" id="KW-1185">Reference proteome</keyword>
<organism evidence="2 3">
    <name type="scientific">Kosmotoga olearia (strain ATCC BAA-1733 / DSM 21960 / TBF 19.5.1)</name>
    <dbReference type="NCBI Taxonomy" id="521045"/>
    <lineage>
        <taxon>Bacteria</taxon>
        <taxon>Thermotogati</taxon>
        <taxon>Thermotogota</taxon>
        <taxon>Thermotogae</taxon>
        <taxon>Kosmotogales</taxon>
        <taxon>Kosmotogaceae</taxon>
        <taxon>Kosmotoga</taxon>
    </lineage>
</organism>
<dbReference type="Proteomes" id="UP000002382">
    <property type="component" value="Chromosome"/>
</dbReference>
<dbReference type="HOGENOM" id="CLU_041527_2_0_0"/>
<dbReference type="PANTHER" id="PTHR33295:SF18">
    <property type="entry name" value="AAA+ ATPASE DOMAIN-CONTAINING PROTEIN"/>
    <property type="match status" value="1"/>
</dbReference>
<reference evidence="2 3" key="1">
    <citation type="submission" date="2009-06" db="EMBL/GenBank/DDBJ databases">
        <title>Complete sequence of Thermotogales bacterium TBF 19.5.1.</title>
        <authorList>
            <consortium name="US DOE Joint Genome Institute"/>
            <person name="Lucas S."/>
            <person name="Copeland A."/>
            <person name="Lapidus A."/>
            <person name="Glavina del Rio T."/>
            <person name="Tice H."/>
            <person name="Bruce D."/>
            <person name="Goodwin L."/>
            <person name="Pitluck S."/>
            <person name="Chertkov O."/>
            <person name="Brettin T."/>
            <person name="Detter J.C."/>
            <person name="Han C."/>
            <person name="Schmutz J."/>
            <person name="Larimer F."/>
            <person name="Land M."/>
            <person name="Hauser L."/>
            <person name="Kyrpides N."/>
            <person name="Ovchinnikova G."/>
            <person name="Noll K."/>
        </authorList>
    </citation>
    <scope>NUCLEOTIDE SEQUENCE [LARGE SCALE GENOMIC DNA]</scope>
    <source>
        <strain evidence="3">ATCC BAA-1733 / DSM 21960 / TBF 19.5.1</strain>
    </source>
</reference>
<dbReference type="AlphaFoldDB" id="C5CHV1"/>
<dbReference type="InterPro" id="IPR025420">
    <property type="entry name" value="DUF4143"/>
</dbReference>
<dbReference type="EMBL" id="CP001634">
    <property type="protein sequence ID" value="ACR78807.1"/>
    <property type="molecule type" value="Genomic_DNA"/>
</dbReference>
<dbReference type="RefSeq" id="WP_012744595.1">
    <property type="nucleotide sequence ID" value="NC_012785.1"/>
</dbReference>
<dbReference type="InterPro" id="IPR003593">
    <property type="entry name" value="AAA+_ATPase"/>
</dbReference>
<dbReference type="InterPro" id="IPR041682">
    <property type="entry name" value="AAA_14"/>
</dbReference>
<protein>
    <submittedName>
        <fullName evidence="2">AAA ATPase</fullName>
    </submittedName>
</protein>
<dbReference type="STRING" id="521045.Kole_0079"/>
<dbReference type="Pfam" id="PF13173">
    <property type="entry name" value="AAA_14"/>
    <property type="match status" value="1"/>
</dbReference>
<dbReference type="SUPFAM" id="SSF52540">
    <property type="entry name" value="P-loop containing nucleoside triphosphate hydrolases"/>
    <property type="match status" value="1"/>
</dbReference>
<dbReference type="InterPro" id="IPR027417">
    <property type="entry name" value="P-loop_NTPase"/>
</dbReference>
<proteinExistence type="predicted"/>
<dbReference type="PANTHER" id="PTHR33295">
    <property type="entry name" value="ATPASE"/>
    <property type="match status" value="1"/>
</dbReference>
<feature type="domain" description="AAA+ ATPase" evidence="1">
    <location>
        <begin position="47"/>
        <end position="257"/>
    </location>
</feature>
<evidence type="ECO:0000313" key="3">
    <source>
        <dbReference type="Proteomes" id="UP000002382"/>
    </source>
</evidence>
<dbReference type="eggNOG" id="COG1373">
    <property type="taxonomic scope" value="Bacteria"/>
</dbReference>
<dbReference type="Gene3D" id="3.40.50.300">
    <property type="entry name" value="P-loop containing nucleotide triphosphate hydrolases"/>
    <property type="match status" value="1"/>
</dbReference>
<accession>C5CHV1</accession>
<dbReference type="Pfam" id="PF13635">
    <property type="entry name" value="DUF4143"/>
    <property type="match status" value="1"/>
</dbReference>
<evidence type="ECO:0000259" key="1">
    <source>
        <dbReference type="SMART" id="SM00382"/>
    </source>
</evidence>
<dbReference type="KEGG" id="kol:Kole_0079"/>
<dbReference type="SMART" id="SM00382">
    <property type="entry name" value="AAA"/>
    <property type="match status" value="1"/>
</dbReference>